<gene>
    <name evidence="1" type="ORF">QE152_g11411</name>
</gene>
<accession>A0AAW1LT95</accession>
<sequence>MADESAIPCSSNPKKARISNNYTDEQLLAILETSDCDEFDEVESVASLVWESSSDAETSVDEIQHSDNADHVTNMATNNNCTKRTDVEWKPDPQDIKIFPF</sequence>
<comment type="caution">
    <text evidence="1">The sequence shown here is derived from an EMBL/GenBank/DDBJ whole genome shotgun (WGS) entry which is preliminary data.</text>
</comment>
<evidence type="ECO:0000313" key="2">
    <source>
        <dbReference type="Proteomes" id="UP001458880"/>
    </source>
</evidence>
<protein>
    <submittedName>
        <fullName evidence="1">Uncharacterized protein</fullName>
    </submittedName>
</protein>
<proteinExistence type="predicted"/>
<organism evidence="1 2">
    <name type="scientific">Popillia japonica</name>
    <name type="common">Japanese beetle</name>
    <dbReference type="NCBI Taxonomy" id="7064"/>
    <lineage>
        <taxon>Eukaryota</taxon>
        <taxon>Metazoa</taxon>
        <taxon>Ecdysozoa</taxon>
        <taxon>Arthropoda</taxon>
        <taxon>Hexapoda</taxon>
        <taxon>Insecta</taxon>
        <taxon>Pterygota</taxon>
        <taxon>Neoptera</taxon>
        <taxon>Endopterygota</taxon>
        <taxon>Coleoptera</taxon>
        <taxon>Polyphaga</taxon>
        <taxon>Scarabaeiformia</taxon>
        <taxon>Scarabaeidae</taxon>
        <taxon>Rutelinae</taxon>
        <taxon>Popillia</taxon>
    </lineage>
</organism>
<evidence type="ECO:0000313" key="1">
    <source>
        <dbReference type="EMBL" id="KAK9736605.1"/>
    </source>
</evidence>
<dbReference type="AlphaFoldDB" id="A0AAW1LT95"/>
<reference evidence="1 2" key="1">
    <citation type="journal article" date="2024" name="BMC Genomics">
        <title>De novo assembly and annotation of Popillia japonica's genome with initial clues to its potential as an invasive pest.</title>
        <authorList>
            <person name="Cucini C."/>
            <person name="Boschi S."/>
            <person name="Funari R."/>
            <person name="Cardaioli E."/>
            <person name="Iannotti N."/>
            <person name="Marturano G."/>
            <person name="Paoli F."/>
            <person name="Bruttini M."/>
            <person name="Carapelli A."/>
            <person name="Frati F."/>
            <person name="Nardi F."/>
        </authorList>
    </citation>
    <scope>NUCLEOTIDE SEQUENCE [LARGE SCALE GENOMIC DNA]</scope>
    <source>
        <strain evidence="1">DMR45628</strain>
    </source>
</reference>
<dbReference type="EMBL" id="JASPKY010000111">
    <property type="protein sequence ID" value="KAK9736605.1"/>
    <property type="molecule type" value="Genomic_DNA"/>
</dbReference>
<name>A0AAW1LT95_POPJA</name>
<keyword evidence="2" id="KW-1185">Reference proteome</keyword>
<dbReference type="Proteomes" id="UP001458880">
    <property type="component" value="Unassembled WGS sequence"/>
</dbReference>